<dbReference type="Proteomes" id="UP000092382">
    <property type="component" value="Unassembled WGS sequence"/>
</dbReference>
<evidence type="ECO:0000313" key="6">
    <source>
        <dbReference type="Proteomes" id="UP000092382"/>
    </source>
</evidence>
<reference evidence="5 6" key="1">
    <citation type="submission" date="2015-09" db="EMBL/GenBank/DDBJ databases">
        <title>Whole genome shotgun sequence assembly of Aphanizomenon flos-aquae UKL13.</title>
        <authorList>
            <person name="Driscoll C."/>
        </authorList>
    </citation>
    <scope>NUCLEOTIDE SEQUENCE [LARGE SCALE GENOMIC DNA]</scope>
    <source>
        <strain evidence="5">MDT13</strain>
    </source>
</reference>
<dbReference type="Gene3D" id="2.170.150.70">
    <property type="match status" value="1"/>
</dbReference>
<dbReference type="InterPro" id="IPR011057">
    <property type="entry name" value="Mss4-like_sf"/>
</dbReference>
<dbReference type="EMBL" id="LJOY01000039">
    <property type="protein sequence ID" value="OBQ25010.1"/>
    <property type="molecule type" value="Genomic_DNA"/>
</dbReference>
<evidence type="ECO:0000256" key="3">
    <source>
        <dbReference type="ARBA" id="ARBA00022833"/>
    </source>
</evidence>
<dbReference type="PANTHER" id="PTHR28620">
    <property type="entry name" value="CENTROMERE PROTEIN V"/>
    <property type="match status" value="1"/>
</dbReference>
<dbReference type="InterPro" id="IPR052355">
    <property type="entry name" value="CENP-V-like"/>
</dbReference>
<gene>
    <name evidence="5" type="ORF">AN481_12380</name>
</gene>
<evidence type="ECO:0000256" key="1">
    <source>
        <dbReference type="ARBA" id="ARBA00005495"/>
    </source>
</evidence>
<dbReference type="InterPro" id="IPR006913">
    <property type="entry name" value="CENP-V/GFA"/>
</dbReference>
<dbReference type="SUPFAM" id="SSF51316">
    <property type="entry name" value="Mss4-like"/>
    <property type="match status" value="1"/>
</dbReference>
<evidence type="ECO:0000313" key="5">
    <source>
        <dbReference type="EMBL" id="OBQ25010.1"/>
    </source>
</evidence>
<dbReference type="PANTHER" id="PTHR28620:SF1">
    <property type="entry name" value="CENP-V_GFA DOMAIN-CONTAINING PROTEIN"/>
    <property type="match status" value="1"/>
</dbReference>
<comment type="similarity">
    <text evidence="1">Belongs to the Gfa family.</text>
</comment>
<feature type="domain" description="CENP-V/GFA" evidence="4">
    <location>
        <begin position="10"/>
        <end position="121"/>
    </location>
</feature>
<name>A0A1B7VVS8_APHFL</name>
<dbReference type="Pfam" id="PF04828">
    <property type="entry name" value="GFA"/>
    <property type="match status" value="1"/>
</dbReference>
<dbReference type="AlphaFoldDB" id="A0A1B7VVS8"/>
<accession>A0A1B7VVS8</accession>
<evidence type="ECO:0000259" key="4">
    <source>
        <dbReference type="PROSITE" id="PS51891"/>
    </source>
</evidence>
<keyword evidence="2" id="KW-0479">Metal-binding</keyword>
<sequence>MSSKYKSVTYEGGCHCGAVRFQVVVNNHKVDDCNCSICVKKGFLHLIVTQEQFNLLQGEDVLKTYKFNTGVAQHKFCGICGIHAFYIPRSHPDCIDVNVRCLDGNVIENFEIMPFDGANWEENIHKLNRGVII</sequence>
<proteinExistence type="inferred from homology"/>
<organism evidence="5 6">
    <name type="scientific">Aphanizomenon flos-aquae LD13</name>
    <dbReference type="NCBI Taxonomy" id="1710894"/>
    <lineage>
        <taxon>Bacteria</taxon>
        <taxon>Bacillati</taxon>
        <taxon>Cyanobacteriota</taxon>
        <taxon>Cyanophyceae</taxon>
        <taxon>Nostocales</taxon>
        <taxon>Aphanizomenonaceae</taxon>
        <taxon>Aphanizomenon</taxon>
    </lineage>
</organism>
<dbReference type="STRING" id="1803587.GCA_001593825_02494"/>
<evidence type="ECO:0000256" key="2">
    <source>
        <dbReference type="ARBA" id="ARBA00022723"/>
    </source>
</evidence>
<keyword evidence="3" id="KW-0862">Zinc</keyword>
<dbReference type="PATRIC" id="fig|1710894.3.peg.236"/>
<protein>
    <submittedName>
        <fullName evidence="5">Aldehyde-activating protein</fullName>
    </submittedName>
</protein>
<dbReference type="GO" id="GO:0046872">
    <property type="term" value="F:metal ion binding"/>
    <property type="evidence" value="ECO:0007669"/>
    <property type="project" value="UniProtKB-KW"/>
</dbReference>
<comment type="caution">
    <text evidence="5">The sequence shown here is derived from an EMBL/GenBank/DDBJ whole genome shotgun (WGS) entry which is preliminary data.</text>
</comment>
<dbReference type="GO" id="GO:0016846">
    <property type="term" value="F:carbon-sulfur lyase activity"/>
    <property type="evidence" value="ECO:0007669"/>
    <property type="project" value="InterPro"/>
</dbReference>
<dbReference type="PROSITE" id="PS51891">
    <property type="entry name" value="CENP_V_GFA"/>
    <property type="match status" value="1"/>
</dbReference>